<dbReference type="Gene3D" id="3.40.50.1820">
    <property type="entry name" value="alpha/beta hydrolase"/>
    <property type="match status" value="1"/>
</dbReference>
<dbReference type="AlphaFoldDB" id="A0A9Q1BQ69"/>
<feature type="domain" description="Alpha/beta hydrolase fold-3" evidence="3">
    <location>
        <begin position="330"/>
        <end position="389"/>
    </location>
</feature>
<dbReference type="Proteomes" id="UP001152320">
    <property type="component" value="Chromosome 13"/>
</dbReference>
<dbReference type="EMBL" id="JAIZAY010000013">
    <property type="protein sequence ID" value="KAJ8030590.1"/>
    <property type="molecule type" value="Genomic_DNA"/>
</dbReference>
<dbReference type="GO" id="GO:0016787">
    <property type="term" value="F:hydrolase activity"/>
    <property type="evidence" value="ECO:0007669"/>
    <property type="project" value="UniProtKB-KW"/>
</dbReference>
<dbReference type="InterPro" id="IPR013094">
    <property type="entry name" value="AB_hydrolase_3"/>
</dbReference>
<feature type="signal peptide" evidence="2">
    <location>
        <begin position="1"/>
        <end position="16"/>
    </location>
</feature>
<dbReference type="InterPro" id="IPR029058">
    <property type="entry name" value="AB_hydrolase_fold"/>
</dbReference>
<keyword evidence="2" id="KW-0732">Signal</keyword>
<evidence type="ECO:0000313" key="4">
    <source>
        <dbReference type="EMBL" id="KAJ8030590.1"/>
    </source>
</evidence>
<comment type="caution">
    <text evidence="4">The sequence shown here is derived from an EMBL/GenBank/DDBJ whole genome shotgun (WGS) entry which is preliminary data.</text>
</comment>
<dbReference type="PANTHER" id="PTHR48081">
    <property type="entry name" value="AB HYDROLASE SUPERFAMILY PROTEIN C4A8.06C"/>
    <property type="match status" value="1"/>
</dbReference>
<evidence type="ECO:0000256" key="1">
    <source>
        <dbReference type="ARBA" id="ARBA00022801"/>
    </source>
</evidence>
<proteinExistence type="predicted"/>
<feature type="chain" id="PRO_5040405716" evidence="2">
    <location>
        <begin position="17"/>
        <end position="415"/>
    </location>
</feature>
<dbReference type="PANTHER" id="PTHR48081:SF8">
    <property type="entry name" value="ALPHA_BETA HYDROLASE FOLD-3 DOMAIN-CONTAINING PROTEIN-RELATED"/>
    <property type="match status" value="1"/>
</dbReference>
<keyword evidence="5" id="KW-1185">Reference proteome</keyword>
<keyword evidence="1" id="KW-0378">Hydrolase</keyword>
<evidence type="ECO:0000313" key="5">
    <source>
        <dbReference type="Proteomes" id="UP001152320"/>
    </source>
</evidence>
<gene>
    <name evidence="4" type="ORF">HOLleu_27048</name>
</gene>
<evidence type="ECO:0000259" key="3">
    <source>
        <dbReference type="Pfam" id="PF07859"/>
    </source>
</evidence>
<dbReference type="Pfam" id="PF07859">
    <property type="entry name" value="Abhydrolase_3"/>
    <property type="match status" value="2"/>
</dbReference>
<organism evidence="4 5">
    <name type="scientific">Holothuria leucospilota</name>
    <name type="common">Black long sea cucumber</name>
    <name type="synonym">Mertensiothuria leucospilota</name>
    <dbReference type="NCBI Taxonomy" id="206669"/>
    <lineage>
        <taxon>Eukaryota</taxon>
        <taxon>Metazoa</taxon>
        <taxon>Echinodermata</taxon>
        <taxon>Eleutherozoa</taxon>
        <taxon>Echinozoa</taxon>
        <taxon>Holothuroidea</taxon>
        <taxon>Aspidochirotacea</taxon>
        <taxon>Aspidochirotida</taxon>
        <taxon>Holothuriidae</taxon>
        <taxon>Holothuria</taxon>
    </lineage>
</organism>
<dbReference type="InterPro" id="IPR050300">
    <property type="entry name" value="GDXG_lipolytic_enzyme"/>
</dbReference>
<accession>A0A9Q1BQ69</accession>
<reference evidence="4" key="1">
    <citation type="submission" date="2021-10" db="EMBL/GenBank/DDBJ databases">
        <title>Tropical sea cucumber genome reveals ecological adaptation and Cuvierian tubules defense mechanism.</title>
        <authorList>
            <person name="Chen T."/>
        </authorList>
    </citation>
    <scope>NUCLEOTIDE SEQUENCE</scope>
    <source>
        <strain evidence="4">Nanhai2018</strain>
        <tissue evidence="4">Muscle</tissue>
    </source>
</reference>
<sequence>MGKFLIFSILATAFLAYLLNPAVPAGLEERLKYRFRVAIFNAFHLWGELSSMLSSGERANNIVMSTNNAFCLFADHYPTDHFGPGVITTEAIFNGTRVLIYQPPVTSDQLLPGFVYFHGGGIAYATARSFEGLAKKIAFQVNAAVVNVDYDNTPKNKFPGPVNQAFAAVKWFMTHAEEYGVDPNRIAVGGDSAGGYFSSVTSYLVREDDSIPNLKLQILIYPWTQCLDLNFPSYQKYTMDFGPNEGLVCRPAMAEFCSLHAFGSARQDLVRKFIENKHVSPSFRQSALYRKTLGHELLPAAYRDSSYYKGASPPDEGDGDFWNESKQIFLDPRFTPHFIKNMTGLPTAYVMTAGYDTLRDEGYLYAQQLKKAGVDVTLVHYERAWHGVHWMSPDLVFRLGEKIHNDFLNFVKERL</sequence>
<feature type="domain" description="Alpha/beta hydrolase fold-3" evidence="3">
    <location>
        <begin position="114"/>
        <end position="238"/>
    </location>
</feature>
<name>A0A9Q1BQ69_HOLLE</name>
<evidence type="ECO:0000256" key="2">
    <source>
        <dbReference type="SAM" id="SignalP"/>
    </source>
</evidence>
<protein>
    <submittedName>
        <fullName evidence="4">Arylacetamide deacetylase</fullName>
    </submittedName>
</protein>
<dbReference type="SUPFAM" id="SSF53474">
    <property type="entry name" value="alpha/beta-Hydrolases"/>
    <property type="match status" value="1"/>
</dbReference>
<dbReference type="OrthoDB" id="408631at2759"/>